<dbReference type="InterPro" id="IPR013083">
    <property type="entry name" value="Znf_RING/FYVE/PHD"/>
</dbReference>
<evidence type="ECO:0000256" key="4">
    <source>
        <dbReference type="PROSITE-ProRule" id="PRU00146"/>
    </source>
</evidence>
<keyword evidence="1" id="KW-0479">Metal-binding</keyword>
<dbReference type="SUPFAM" id="SSF57903">
    <property type="entry name" value="FYVE/PHD zinc finger"/>
    <property type="match status" value="1"/>
</dbReference>
<dbReference type="EMBL" id="MU006342">
    <property type="protein sequence ID" value="KAF2845770.1"/>
    <property type="molecule type" value="Genomic_DNA"/>
</dbReference>
<dbReference type="Pfam" id="PF00628">
    <property type="entry name" value="PHD"/>
    <property type="match status" value="1"/>
</dbReference>
<dbReference type="AlphaFoldDB" id="A0A6A7AR41"/>
<feature type="region of interest" description="Disordered" evidence="5">
    <location>
        <begin position="1"/>
        <end position="126"/>
    </location>
</feature>
<evidence type="ECO:0000256" key="2">
    <source>
        <dbReference type="ARBA" id="ARBA00022771"/>
    </source>
</evidence>
<feature type="compositionally biased region" description="Polar residues" evidence="5">
    <location>
        <begin position="15"/>
        <end position="24"/>
    </location>
</feature>
<dbReference type="Gene3D" id="1.10.10.10">
    <property type="entry name" value="Winged helix-like DNA-binding domain superfamily/Winged helix DNA-binding domain"/>
    <property type="match status" value="1"/>
</dbReference>
<gene>
    <name evidence="7" type="ORF">T440DRAFT_472409</name>
</gene>
<organism evidence="7 8">
    <name type="scientific">Plenodomus tracheiphilus IPT5</name>
    <dbReference type="NCBI Taxonomy" id="1408161"/>
    <lineage>
        <taxon>Eukaryota</taxon>
        <taxon>Fungi</taxon>
        <taxon>Dikarya</taxon>
        <taxon>Ascomycota</taxon>
        <taxon>Pezizomycotina</taxon>
        <taxon>Dothideomycetes</taxon>
        <taxon>Pleosporomycetidae</taxon>
        <taxon>Pleosporales</taxon>
        <taxon>Pleosporineae</taxon>
        <taxon>Leptosphaeriaceae</taxon>
        <taxon>Plenodomus</taxon>
    </lineage>
</organism>
<evidence type="ECO:0000313" key="8">
    <source>
        <dbReference type="Proteomes" id="UP000799423"/>
    </source>
</evidence>
<evidence type="ECO:0000313" key="7">
    <source>
        <dbReference type="EMBL" id="KAF2845770.1"/>
    </source>
</evidence>
<evidence type="ECO:0000256" key="3">
    <source>
        <dbReference type="ARBA" id="ARBA00022833"/>
    </source>
</evidence>
<evidence type="ECO:0000259" key="6">
    <source>
        <dbReference type="PROSITE" id="PS50016"/>
    </source>
</evidence>
<feature type="compositionally biased region" description="Polar residues" evidence="5">
    <location>
        <begin position="600"/>
        <end position="613"/>
    </location>
</feature>
<accession>A0A6A7AR41</accession>
<dbReference type="InterPro" id="IPR019787">
    <property type="entry name" value="Znf_PHD-finger"/>
</dbReference>
<dbReference type="InterPro" id="IPR036388">
    <property type="entry name" value="WH-like_DNA-bd_sf"/>
</dbReference>
<protein>
    <recommendedName>
        <fullName evidence="6">PHD-type domain-containing protein</fullName>
    </recommendedName>
</protein>
<dbReference type="SMART" id="SM00249">
    <property type="entry name" value="PHD"/>
    <property type="match status" value="1"/>
</dbReference>
<dbReference type="SUPFAM" id="SSF46785">
    <property type="entry name" value="Winged helix' DNA-binding domain"/>
    <property type="match status" value="1"/>
</dbReference>
<sequence>MGEARHGWMHRPLTMHSSTLQSDRSSIRNEDTAIQQSEKYSGSRRHDDTARPQPHRCFGLGQDDDPSTSLFKGHNGPRYRASGEISPPPLKRQRTDGGISMVSLSRPGRTKLPTRSSSNSDLVKRSFDGLPTSLQRESKWRQDRDVVSRHSCSFAAPPLMQYPARDTVTTKARHSDIVFSSRPSGSRVTVKRVCRVCEKSSATNYNPIFACPGCTRPYHDSCRKPPLIDGVDPQRWRCSRCLFGKGVRTFIASSARGESRRSSEHVASFHLPDRSSQPPLLQSDRHIDTTLPVTDSDPNGIIAKHGTVSHMKIPFGSDTTTSKALHEDDQAVYSCTLEHKNESKSEPVPSGPLFNSELGSVEVLNTSTRRSSELDVSGSLSHARLDNEYETEIEDDSFLAIDQPLVGTIATLTVLCATCRIQRVFAKDRGDSIHCRNCRNQSLTAQAGKLEVPETPHATSQINICATQSTQPKDTLTGNSPIVPTLNSIMPWFQSNLIVSKPNIKQKKVGDEVILNTINALHEPILEQYESDETSQVTDALEQVLVCKQEPSVEASPMLGTSEKIFQAYTVEKSEVQAPNDVFLEQARNDEESPPSPSSARVSPTNDGSSSLNPVIARDDRANQAHDETVPLPSIETEHAITSHTGHASPDMRASSERIVTPLGFEKRYNVRELARIALSAADDTGLTTVEITDWLAKTFTFLQKGQRPWGKTLKTKLSTFPEFRRVKIPGAGHNKKRYSFVDAATRARYRAVFAEYCPVIVTPLSEAGGTSGLNVKPPSASKEARPSRLSRAEKTVISTVERRPAQTTPKSGPSPSTQVAPKLFEESLSKPSKPFERAVERIPKVHSSDIQEFKHEISYEAFLKAHTWSVESMTEEQRAKKIAQIKARPSRKQFFGSDHRLGHVRRYRREDIHDESDGAWKASLMWRSNSQTKRNEDVSMKDGPTLREVFDLPENAVPMNDGQTELAFRDGTRINGRLPRSRQIYKVGKMSGGELTIRTS</sequence>
<dbReference type="PROSITE" id="PS50016">
    <property type="entry name" value="ZF_PHD_2"/>
    <property type="match status" value="1"/>
</dbReference>
<feature type="region of interest" description="Disordered" evidence="5">
    <location>
        <begin position="253"/>
        <end position="282"/>
    </location>
</feature>
<keyword evidence="3" id="KW-0862">Zinc</keyword>
<feature type="region of interest" description="Disordered" evidence="5">
    <location>
        <begin position="769"/>
        <end position="820"/>
    </location>
</feature>
<dbReference type="InterPro" id="IPR001965">
    <property type="entry name" value="Znf_PHD"/>
</dbReference>
<proteinExistence type="predicted"/>
<evidence type="ECO:0000256" key="1">
    <source>
        <dbReference type="ARBA" id="ARBA00022723"/>
    </source>
</evidence>
<dbReference type="Gene3D" id="3.30.40.10">
    <property type="entry name" value="Zinc/RING finger domain, C3HC4 (zinc finger)"/>
    <property type="match status" value="1"/>
</dbReference>
<dbReference type="InterPro" id="IPR036390">
    <property type="entry name" value="WH_DNA-bd_sf"/>
</dbReference>
<keyword evidence="8" id="KW-1185">Reference proteome</keyword>
<name>A0A6A7AR41_9PLEO</name>
<dbReference type="OrthoDB" id="5431456at2759"/>
<feature type="compositionally biased region" description="Polar residues" evidence="5">
    <location>
        <begin position="806"/>
        <end position="820"/>
    </location>
</feature>
<dbReference type="InterPro" id="IPR011011">
    <property type="entry name" value="Znf_FYVE_PHD"/>
</dbReference>
<dbReference type="GO" id="GO:0008270">
    <property type="term" value="F:zinc ion binding"/>
    <property type="evidence" value="ECO:0007669"/>
    <property type="project" value="UniProtKB-KW"/>
</dbReference>
<dbReference type="Proteomes" id="UP000799423">
    <property type="component" value="Unassembled WGS sequence"/>
</dbReference>
<feature type="region of interest" description="Disordered" evidence="5">
    <location>
        <begin position="588"/>
        <end position="614"/>
    </location>
</feature>
<dbReference type="PROSITE" id="PS01359">
    <property type="entry name" value="ZF_PHD_1"/>
    <property type="match status" value="1"/>
</dbReference>
<keyword evidence="2 4" id="KW-0863">Zinc-finger</keyword>
<reference evidence="7" key="1">
    <citation type="submission" date="2020-01" db="EMBL/GenBank/DDBJ databases">
        <authorList>
            <consortium name="DOE Joint Genome Institute"/>
            <person name="Haridas S."/>
            <person name="Albert R."/>
            <person name="Binder M."/>
            <person name="Bloem J."/>
            <person name="Labutti K."/>
            <person name="Salamov A."/>
            <person name="Andreopoulos B."/>
            <person name="Baker S.E."/>
            <person name="Barry K."/>
            <person name="Bills G."/>
            <person name="Bluhm B.H."/>
            <person name="Cannon C."/>
            <person name="Castanera R."/>
            <person name="Culley D.E."/>
            <person name="Daum C."/>
            <person name="Ezra D."/>
            <person name="Gonzalez J.B."/>
            <person name="Henrissat B."/>
            <person name="Kuo A."/>
            <person name="Liang C."/>
            <person name="Lipzen A."/>
            <person name="Lutzoni F."/>
            <person name="Magnuson J."/>
            <person name="Mondo S."/>
            <person name="Nolan M."/>
            <person name="Ohm R."/>
            <person name="Pangilinan J."/>
            <person name="Park H.-J."/>
            <person name="Ramirez L."/>
            <person name="Alfaro M."/>
            <person name="Sun H."/>
            <person name="Tritt A."/>
            <person name="Yoshinaga Y."/>
            <person name="Zwiers L.-H."/>
            <person name="Turgeon B.G."/>
            <person name="Goodwin S.B."/>
            <person name="Spatafora J.W."/>
            <person name="Crous P.W."/>
            <person name="Grigoriev I.V."/>
        </authorList>
    </citation>
    <scope>NUCLEOTIDE SEQUENCE</scope>
    <source>
        <strain evidence="7">IPT5</strain>
    </source>
</reference>
<feature type="compositionally biased region" description="Basic and acidic residues" evidence="5">
    <location>
        <begin position="783"/>
        <end position="805"/>
    </location>
</feature>
<evidence type="ECO:0000256" key="5">
    <source>
        <dbReference type="SAM" id="MobiDB-lite"/>
    </source>
</evidence>
<feature type="domain" description="PHD-type" evidence="6">
    <location>
        <begin position="191"/>
        <end position="244"/>
    </location>
</feature>
<dbReference type="InterPro" id="IPR019786">
    <property type="entry name" value="Zinc_finger_PHD-type_CS"/>
</dbReference>